<dbReference type="InterPro" id="IPR027623">
    <property type="entry name" value="AmmeMemoSam_A"/>
</dbReference>
<dbReference type="PANTHER" id="PTHR13016">
    <property type="entry name" value="AMMECR1 HOMOLOG"/>
    <property type="match status" value="1"/>
</dbReference>
<dbReference type="InterPro" id="IPR027485">
    <property type="entry name" value="AMMECR1_N"/>
</dbReference>
<dbReference type="CDD" id="cd07361">
    <property type="entry name" value="MEMO_like"/>
    <property type="match status" value="1"/>
</dbReference>
<dbReference type="PROSITE" id="PS51112">
    <property type="entry name" value="AMMECR1"/>
    <property type="match status" value="1"/>
</dbReference>
<evidence type="ECO:0000259" key="1">
    <source>
        <dbReference type="PROSITE" id="PS51112"/>
    </source>
</evidence>
<sequence length="354" mass="39031">MPFLQTVLKNFTIVPMLLGTSIGIEETLAKALAKNLVNKKILVLGSTDMTHYPSYNIAGDVDRQALAIIKTLDPDALRKFNVKTLSAGKPNLHCTFCGLKTVLTIMDYARRVEAQRVEILKYANSGDVPEGGKSRVVGYSAVLFINETGSGLEPGKEIISPTPAPVSNENTLRHEVGAELLRIARQTLHQYVLQKKIPAPTKTEAPYTTPGAVFVTLKINNRLRGCIGHIYPVEPLEQAVISNAINAASQDPRFPPVKSEELKLITIEISALTKPRKIDSLKEFIIGRHGIILKKGYHQAVYLPQVASEQGWDKATTLSHLSRKAGLTSNAWRKGTDFFVFEAQIFHENSDRTP</sequence>
<name>A0ABV6YY65_UNCC1</name>
<dbReference type="SUPFAM" id="SSF143447">
    <property type="entry name" value="AMMECR1-like"/>
    <property type="match status" value="1"/>
</dbReference>
<dbReference type="PANTHER" id="PTHR13016:SF0">
    <property type="entry name" value="AMME SYNDROME CANDIDATE GENE 1 PROTEIN"/>
    <property type="match status" value="1"/>
</dbReference>
<feature type="domain" description="AMMECR1" evidence="1">
    <location>
        <begin position="175"/>
        <end position="354"/>
    </location>
</feature>
<dbReference type="Gene3D" id="3.30.700.20">
    <property type="entry name" value="Hypothetical protein ph0010, domain 1"/>
    <property type="match status" value="1"/>
</dbReference>
<dbReference type="InterPro" id="IPR036071">
    <property type="entry name" value="AMMECR1_dom_sf"/>
</dbReference>
<dbReference type="InterPro" id="IPR002737">
    <property type="entry name" value="MEMO1_fam"/>
</dbReference>
<dbReference type="NCBIfam" id="TIGR04336">
    <property type="entry name" value="AmmeMemoSam_B"/>
    <property type="match status" value="1"/>
</dbReference>
<proteinExistence type="predicted"/>
<accession>A0ABV6YY65</accession>
<dbReference type="NCBIfam" id="TIGR00296">
    <property type="entry name" value="TIGR00296 family protein"/>
    <property type="match status" value="1"/>
</dbReference>
<dbReference type="Gene3D" id="3.30.1490.150">
    <property type="entry name" value="Hypothetical protein ph0010, domain 2"/>
    <property type="match status" value="1"/>
</dbReference>
<gene>
    <name evidence="2" type="primary">amrA</name>
    <name evidence="2" type="ORF">ACFL27_13125</name>
</gene>
<evidence type="ECO:0000313" key="2">
    <source>
        <dbReference type="EMBL" id="MFC1851130.1"/>
    </source>
</evidence>
<dbReference type="Gene3D" id="3.40.830.10">
    <property type="entry name" value="LigB-like"/>
    <property type="match status" value="1"/>
</dbReference>
<dbReference type="Pfam" id="PF01875">
    <property type="entry name" value="Memo"/>
    <property type="match status" value="1"/>
</dbReference>
<dbReference type="InterPro" id="IPR002733">
    <property type="entry name" value="AMMECR1_domain"/>
</dbReference>
<dbReference type="Pfam" id="PF01871">
    <property type="entry name" value="AMMECR1"/>
    <property type="match status" value="1"/>
</dbReference>
<keyword evidence="3" id="KW-1185">Reference proteome</keyword>
<comment type="caution">
    <text evidence="2">The sequence shown here is derived from an EMBL/GenBank/DDBJ whole genome shotgun (WGS) entry which is preliminary data.</text>
</comment>
<reference evidence="2 3" key="1">
    <citation type="submission" date="2024-09" db="EMBL/GenBank/DDBJ databases">
        <title>Laminarin stimulates single cell rates of sulfate reduction while oxygen inhibits transcriptomic activity in coastal marine sediment.</title>
        <authorList>
            <person name="Lindsay M."/>
            <person name="Orcutt B."/>
            <person name="Emerson D."/>
            <person name="Stepanauskas R."/>
            <person name="D'Angelo T."/>
        </authorList>
    </citation>
    <scope>NUCLEOTIDE SEQUENCE [LARGE SCALE GENOMIC DNA]</scope>
    <source>
        <strain evidence="2">SAG AM-311-K15</strain>
    </source>
</reference>
<dbReference type="InterPro" id="IPR023473">
    <property type="entry name" value="AMMECR1"/>
</dbReference>
<dbReference type="EMBL" id="JBHPBY010000155">
    <property type="protein sequence ID" value="MFC1851130.1"/>
    <property type="molecule type" value="Genomic_DNA"/>
</dbReference>
<dbReference type="Proteomes" id="UP001594351">
    <property type="component" value="Unassembled WGS sequence"/>
</dbReference>
<organism evidence="2 3">
    <name type="scientific">candidate division CSSED10-310 bacterium</name>
    <dbReference type="NCBI Taxonomy" id="2855610"/>
    <lineage>
        <taxon>Bacteria</taxon>
        <taxon>Bacteria division CSSED10-310</taxon>
    </lineage>
</organism>
<protein>
    <submittedName>
        <fullName evidence="2">AmmeMemoRadiSam system protein A</fullName>
    </submittedName>
</protein>
<dbReference type="NCBIfam" id="TIGR04335">
    <property type="entry name" value="AmmeMemoSam_A"/>
    <property type="match status" value="1"/>
</dbReference>
<evidence type="ECO:0000313" key="3">
    <source>
        <dbReference type="Proteomes" id="UP001594351"/>
    </source>
</evidence>